<evidence type="ECO:0000313" key="4">
    <source>
        <dbReference type="EMBL" id="VDM74715.1"/>
    </source>
</evidence>
<accession>A0A3P7KWG1</accession>
<protein>
    <recommendedName>
        <fullName evidence="3">Rhodanese domain-containing protein</fullName>
    </recommendedName>
</protein>
<dbReference type="InterPro" id="IPR036873">
    <property type="entry name" value="Rhodanese-like_dom_sf"/>
</dbReference>
<name>A0A3P7KWG1_STRVU</name>
<dbReference type="InterPro" id="IPR001763">
    <property type="entry name" value="Rhodanese-like_dom"/>
</dbReference>
<dbReference type="GO" id="GO:0005739">
    <property type="term" value="C:mitochondrion"/>
    <property type="evidence" value="ECO:0007669"/>
    <property type="project" value="TreeGrafter"/>
</dbReference>
<evidence type="ECO:0000259" key="3">
    <source>
        <dbReference type="PROSITE" id="PS50206"/>
    </source>
</evidence>
<dbReference type="PROSITE" id="PS00380">
    <property type="entry name" value="RHODANESE_1"/>
    <property type="match status" value="1"/>
</dbReference>
<dbReference type="GO" id="GO:0004792">
    <property type="term" value="F:thiosulfate-cyanide sulfurtransferase activity"/>
    <property type="evidence" value="ECO:0007669"/>
    <property type="project" value="InterPro"/>
</dbReference>
<evidence type="ECO:0000256" key="1">
    <source>
        <dbReference type="ARBA" id="ARBA00022679"/>
    </source>
</evidence>
<dbReference type="CDD" id="cd01448">
    <property type="entry name" value="TST_Repeat_1"/>
    <property type="match status" value="1"/>
</dbReference>
<dbReference type="InterPro" id="IPR001307">
    <property type="entry name" value="Thiosulphate_STrfase_CS"/>
</dbReference>
<dbReference type="Proteomes" id="UP000270094">
    <property type="component" value="Unassembled WGS sequence"/>
</dbReference>
<reference evidence="4 5" key="1">
    <citation type="submission" date="2018-11" db="EMBL/GenBank/DDBJ databases">
        <authorList>
            <consortium name="Pathogen Informatics"/>
        </authorList>
    </citation>
    <scope>NUCLEOTIDE SEQUENCE [LARGE SCALE GENOMIC DNA]</scope>
</reference>
<dbReference type="PROSITE" id="PS50206">
    <property type="entry name" value="RHODANESE_3"/>
    <property type="match status" value="1"/>
</dbReference>
<evidence type="ECO:0000313" key="5">
    <source>
        <dbReference type="Proteomes" id="UP000270094"/>
    </source>
</evidence>
<feature type="domain" description="Rhodanese" evidence="3">
    <location>
        <begin position="44"/>
        <end position="143"/>
    </location>
</feature>
<keyword evidence="1" id="KW-0808">Transferase</keyword>
<dbReference type="InterPro" id="IPR045078">
    <property type="entry name" value="TST/MPST-like"/>
</dbReference>
<dbReference type="Pfam" id="PF00581">
    <property type="entry name" value="Rhodanese"/>
    <property type="match status" value="1"/>
</dbReference>
<keyword evidence="5" id="KW-1185">Reference proteome</keyword>
<dbReference type="SMART" id="SM00450">
    <property type="entry name" value="RHOD"/>
    <property type="match status" value="1"/>
</dbReference>
<keyword evidence="2" id="KW-0677">Repeat</keyword>
<dbReference type="EMBL" id="UYYB01094599">
    <property type="protein sequence ID" value="VDM74715.1"/>
    <property type="molecule type" value="Genomic_DNA"/>
</dbReference>
<proteinExistence type="predicted"/>
<organism evidence="4 5">
    <name type="scientific">Strongylus vulgaris</name>
    <name type="common">Blood worm</name>
    <dbReference type="NCBI Taxonomy" id="40348"/>
    <lineage>
        <taxon>Eukaryota</taxon>
        <taxon>Metazoa</taxon>
        <taxon>Ecdysozoa</taxon>
        <taxon>Nematoda</taxon>
        <taxon>Chromadorea</taxon>
        <taxon>Rhabditida</taxon>
        <taxon>Rhabditina</taxon>
        <taxon>Rhabditomorpha</taxon>
        <taxon>Strongyloidea</taxon>
        <taxon>Strongylidae</taxon>
        <taxon>Strongylus</taxon>
    </lineage>
</organism>
<dbReference type="OrthoDB" id="270167at2759"/>
<dbReference type="AlphaFoldDB" id="A0A3P7KWG1"/>
<dbReference type="PANTHER" id="PTHR11364">
    <property type="entry name" value="THIOSULFATE SULFERTANSFERASE"/>
    <property type="match status" value="1"/>
</dbReference>
<dbReference type="Gene3D" id="3.40.250.10">
    <property type="entry name" value="Rhodanese-like domain"/>
    <property type="match status" value="1"/>
</dbReference>
<evidence type="ECO:0000256" key="2">
    <source>
        <dbReference type="ARBA" id="ARBA00022737"/>
    </source>
</evidence>
<dbReference type="PANTHER" id="PTHR11364:SF27">
    <property type="entry name" value="SULFURTRANSFERASE"/>
    <property type="match status" value="1"/>
</dbReference>
<gene>
    <name evidence="4" type="ORF">SVUK_LOCUS9713</name>
</gene>
<dbReference type="SUPFAM" id="SSF52821">
    <property type="entry name" value="Rhodanese/Cell cycle control phosphatase"/>
    <property type="match status" value="1"/>
</dbReference>
<sequence length="162" mass="18501">MLLSYKSSGYDWQKELGTICVKAVWLRKKIRDVLIGPSKCYPIRQAYEKEHIPGAVHFSLDAAHYPSQYIRFDLYSPEEFEKFVRLLGINAGDHIVVYARGLYAGMLWASRVWWLFKLYGHDKVSVLDGGLDAWKKAGKSVSGDVTSVKVCTAFQSFVCRKK</sequence>